<dbReference type="Proteomes" id="UP000318571">
    <property type="component" value="Chromosome 2"/>
</dbReference>
<organism evidence="2 3">
    <name type="scientific">Tigriopus californicus</name>
    <name type="common">Marine copepod</name>
    <dbReference type="NCBI Taxonomy" id="6832"/>
    <lineage>
        <taxon>Eukaryota</taxon>
        <taxon>Metazoa</taxon>
        <taxon>Ecdysozoa</taxon>
        <taxon>Arthropoda</taxon>
        <taxon>Crustacea</taxon>
        <taxon>Multicrustacea</taxon>
        <taxon>Hexanauplia</taxon>
        <taxon>Copepoda</taxon>
        <taxon>Harpacticoida</taxon>
        <taxon>Harpacticidae</taxon>
        <taxon>Tigriopus</taxon>
    </lineage>
</organism>
<gene>
    <name evidence="2" type="ORF">TCAL_16857</name>
</gene>
<evidence type="ECO:0000313" key="3">
    <source>
        <dbReference type="Proteomes" id="UP000318571"/>
    </source>
</evidence>
<proteinExistence type="predicted"/>
<accession>A0A553PBR6</accession>
<name>A0A553PBR6_TIGCA</name>
<dbReference type="AlphaFoldDB" id="A0A553PBR6"/>
<feature type="transmembrane region" description="Helical" evidence="1">
    <location>
        <begin position="65"/>
        <end position="85"/>
    </location>
</feature>
<sequence length="118" mass="12628">MHEIDGCCDDVSVDVDVSVEDLEIPMNSPTMGLVCHVVPWLLGNTSKMNASGLQWSSANSRGGCFGLLICFNLFLITMSLIAIAIKALDLCPRIEVGIRLFLFGDVVVIGIGLLSGPF</sequence>
<comment type="caution">
    <text evidence="2">The sequence shown here is derived from an EMBL/GenBank/DDBJ whole genome shotgun (WGS) entry which is preliminary data.</text>
</comment>
<evidence type="ECO:0000313" key="2">
    <source>
        <dbReference type="EMBL" id="TRY75123.1"/>
    </source>
</evidence>
<keyword evidence="1" id="KW-1133">Transmembrane helix</keyword>
<feature type="transmembrane region" description="Helical" evidence="1">
    <location>
        <begin position="97"/>
        <end position="116"/>
    </location>
</feature>
<dbReference type="EMBL" id="VCGU01000005">
    <property type="protein sequence ID" value="TRY75123.1"/>
    <property type="molecule type" value="Genomic_DNA"/>
</dbReference>
<keyword evidence="1" id="KW-0472">Membrane</keyword>
<keyword evidence="3" id="KW-1185">Reference proteome</keyword>
<reference evidence="2 3" key="1">
    <citation type="journal article" date="2018" name="Nat. Ecol. Evol.">
        <title>Genomic signatures of mitonuclear coevolution across populations of Tigriopus californicus.</title>
        <authorList>
            <person name="Barreto F.S."/>
            <person name="Watson E.T."/>
            <person name="Lima T.G."/>
            <person name="Willett C.S."/>
            <person name="Edmands S."/>
            <person name="Li W."/>
            <person name="Burton R.S."/>
        </authorList>
    </citation>
    <scope>NUCLEOTIDE SEQUENCE [LARGE SCALE GENOMIC DNA]</scope>
    <source>
        <strain evidence="2 3">San Diego</strain>
    </source>
</reference>
<protein>
    <recommendedName>
        <fullName evidence="4">Transmembrane protein</fullName>
    </recommendedName>
</protein>
<evidence type="ECO:0000256" key="1">
    <source>
        <dbReference type="SAM" id="Phobius"/>
    </source>
</evidence>
<evidence type="ECO:0008006" key="4">
    <source>
        <dbReference type="Google" id="ProtNLM"/>
    </source>
</evidence>
<keyword evidence="1" id="KW-0812">Transmembrane</keyword>